<dbReference type="CDD" id="cd00009">
    <property type="entry name" value="AAA"/>
    <property type="match status" value="1"/>
</dbReference>
<dbReference type="PANTHER" id="PTHR30050">
    <property type="entry name" value="CHROMOSOMAL REPLICATION INITIATOR PROTEIN DNAA"/>
    <property type="match status" value="1"/>
</dbReference>
<reference evidence="5" key="2">
    <citation type="submission" date="2011-12" db="EMBL/GenBank/DDBJ databases">
        <authorList>
            <consortium name="US DOE Joint Genome Institute"/>
            <person name="Lucas S."/>
            <person name="Han J."/>
            <person name="Lapidus A."/>
            <person name="Cheng J.-F."/>
            <person name="Goodwin L."/>
            <person name="Pitluck S."/>
            <person name="Peters L."/>
            <person name="Teshima H."/>
            <person name="Detter J.C."/>
            <person name="Han C."/>
            <person name="Tapia R."/>
            <person name="Land M."/>
            <person name="Hauser L."/>
            <person name="Kyrpides N."/>
            <person name="Ivanova N."/>
            <person name="Pagani I."/>
            <person name="Kitzmiller T."/>
            <person name="Lynd L."/>
            <person name="Izquierdo J."/>
            <person name="Woyke T."/>
        </authorList>
    </citation>
    <scope>NUCLEOTIDE SEQUENCE</scope>
    <source>
        <strain evidence="5">DSM 19732</strain>
    </source>
</reference>
<reference evidence="7" key="1">
    <citation type="submission" date="2011-12" db="EMBL/GenBank/DDBJ databases">
        <title>Complete sequence of Clostridium clariflavum DSM 19732.</title>
        <authorList>
            <consortium name="US DOE Joint Genome Institute"/>
            <person name="Lucas S."/>
            <person name="Han J."/>
            <person name="Lapidus A."/>
            <person name="Cheng J.-F."/>
            <person name="Goodwin L."/>
            <person name="Pitluck S."/>
            <person name="Peters L."/>
            <person name="Teshima H."/>
            <person name="Detter J.C."/>
            <person name="Han C."/>
            <person name="Tapia R."/>
            <person name="Land M."/>
            <person name="Hauser L."/>
            <person name="Kyrpides N."/>
            <person name="Ivanova N."/>
            <person name="Pagani I."/>
            <person name="Kitzmiller T."/>
            <person name="Lynd L."/>
            <person name="Izquierdo J."/>
            <person name="Woyke T."/>
        </authorList>
    </citation>
    <scope>NUCLEOTIDE SEQUENCE [LARGE SCALE GENOMIC DNA]</scope>
    <source>
        <strain evidence="7">DSM 19732 / NBRC 101661 / EBR45</strain>
    </source>
</reference>
<protein>
    <submittedName>
        <fullName evidence="5">DNA replication protein</fullName>
    </submittedName>
</protein>
<gene>
    <name evidence="5" type="ordered locus">Clocl_1794</name>
    <name evidence="6" type="ordered locus">Clocl_2366</name>
</gene>
<evidence type="ECO:0000313" key="5">
    <source>
        <dbReference type="EMBL" id="AEV68403.1"/>
    </source>
</evidence>
<dbReference type="KEGG" id="ccl:Clocl_1794"/>
<accession>G8LU15</accession>
<dbReference type="InterPro" id="IPR027417">
    <property type="entry name" value="P-loop_NTPase"/>
</dbReference>
<dbReference type="Proteomes" id="UP000005435">
    <property type="component" value="Chromosome"/>
</dbReference>
<dbReference type="NCBIfam" id="NF038214">
    <property type="entry name" value="IS21_help_AAA"/>
    <property type="match status" value="1"/>
</dbReference>
<evidence type="ECO:0000313" key="6">
    <source>
        <dbReference type="EMBL" id="AEV68945.1"/>
    </source>
</evidence>
<dbReference type="InterPro" id="IPR047661">
    <property type="entry name" value="IstB"/>
</dbReference>
<dbReference type="AlphaFoldDB" id="G8LU15"/>
<keyword evidence="7" id="KW-1185">Reference proteome</keyword>
<dbReference type="InterPro" id="IPR003593">
    <property type="entry name" value="AAA+_ATPase"/>
</dbReference>
<name>G8LU15_ACECE</name>
<organism evidence="5 7">
    <name type="scientific">Acetivibrio clariflavus (strain DSM 19732 / NBRC 101661 / EBR45)</name>
    <name type="common">Clostridium clariflavum</name>
    <dbReference type="NCBI Taxonomy" id="720554"/>
    <lineage>
        <taxon>Bacteria</taxon>
        <taxon>Bacillati</taxon>
        <taxon>Bacillota</taxon>
        <taxon>Clostridia</taxon>
        <taxon>Eubacteriales</taxon>
        <taxon>Oscillospiraceae</taxon>
        <taxon>Acetivibrio</taxon>
    </lineage>
</organism>
<dbReference type="PANTHER" id="PTHR30050:SF4">
    <property type="entry name" value="ATP-BINDING PROTEIN RV3427C IN INSERTION SEQUENCE-RELATED"/>
    <property type="match status" value="1"/>
</dbReference>
<dbReference type="EMBL" id="CP003065">
    <property type="protein sequence ID" value="AEV68403.1"/>
    <property type="molecule type" value="Genomic_DNA"/>
</dbReference>
<dbReference type="EMBL" id="CP003065">
    <property type="protein sequence ID" value="AEV68945.1"/>
    <property type="molecule type" value="Genomic_DNA"/>
</dbReference>
<dbReference type="Gene3D" id="3.40.50.300">
    <property type="entry name" value="P-loop containing nucleotide triphosphate hydrolases"/>
    <property type="match status" value="1"/>
</dbReference>
<evidence type="ECO:0000256" key="3">
    <source>
        <dbReference type="ARBA" id="ARBA00022840"/>
    </source>
</evidence>
<dbReference type="SUPFAM" id="SSF52540">
    <property type="entry name" value="P-loop containing nucleoside triphosphate hydrolases"/>
    <property type="match status" value="1"/>
</dbReference>
<proteinExistence type="inferred from homology"/>
<dbReference type="InterPro" id="IPR001270">
    <property type="entry name" value="ClpA/B"/>
</dbReference>
<keyword evidence="3" id="KW-0067">ATP-binding</keyword>
<dbReference type="SMART" id="SM00382">
    <property type="entry name" value="AAA"/>
    <property type="match status" value="1"/>
</dbReference>
<evidence type="ECO:0000256" key="2">
    <source>
        <dbReference type="ARBA" id="ARBA00022741"/>
    </source>
</evidence>
<dbReference type="KEGG" id="ccl:Clocl_2366"/>
<dbReference type="eggNOG" id="COG1484">
    <property type="taxonomic scope" value="Bacteria"/>
</dbReference>
<dbReference type="Pfam" id="PF01695">
    <property type="entry name" value="IstB_IS21"/>
    <property type="match status" value="1"/>
</dbReference>
<keyword evidence="2" id="KW-0547">Nucleotide-binding</keyword>
<evidence type="ECO:0000256" key="1">
    <source>
        <dbReference type="ARBA" id="ARBA00008059"/>
    </source>
</evidence>
<evidence type="ECO:0000313" key="7">
    <source>
        <dbReference type="Proteomes" id="UP000005435"/>
    </source>
</evidence>
<evidence type="ECO:0000259" key="4">
    <source>
        <dbReference type="SMART" id="SM00382"/>
    </source>
</evidence>
<dbReference type="InterPro" id="IPR028350">
    <property type="entry name" value="DNAC/IstB-like"/>
</dbReference>
<dbReference type="PRINTS" id="PR00300">
    <property type="entry name" value="CLPPROTEASEA"/>
</dbReference>
<dbReference type="STRING" id="720554.Clocl_1794"/>
<feature type="domain" description="AAA+ ATPase" evidence="4">
    <location>
        <begin position="101"/>
        <end position="233"/>
    </location>
</feature>
<dbReference type="RefSeq" id="WP_014254989.1">
    <property type="nucleotide sequence ID" value="NC_016627.1"/>
</dbReference>
<dbReference type="GO" id="GO:0006260">
    <property type="term" value="P:DNA replication"/>
    <property type="evidence" value="ECO:0007669"/>
    <property type="project" value="TreeGrafter"/>
</dbReference>
<dbReference type="GO" id="GO:0005524">
    <property type="term" value="F:ATP binding"/>
    <property type="evidence" value="ECO:0007669"/>
    <property type="project" value="UniProtKB-KW"/>
</dbReference>
<dbReference type="OrthoDB" id="9776217at2"/>
<reference evidence="5 7" key="3">
    <citation type="journal article" date="2012" name="Stand. Genomic Sci.">
        <title>Complete Genome Sequence of Clostridium clariflavum DSM 19732.</title>
        <authorList>
            <person name="Izquierdo J.A."/>
            <person name="Goodwin L."/>
            <person name="Davenport K.W."/>
            <person name="Teshima H."/>
            <person name="Bruce D."/>
            <person name="Detter C."/>
            <person name="Tapia R."/>
            <person name="Han S."/>
            <person name="Land M."/>
            <person name="Hauser L."/>
            <person name="Jeffries C.D."/>
            <person name="Han J."/>
            <person name="Pitluck S."/>
            <person name="Nolan M."/>
            <person name="Chen A."/>
            <person name="Huntemann M."/>
            <person name="Mavromatis K."/>
            <person name="Mikhailova N."/>
            <person name="Liolios K."/>
            <person name="Woyke T."/>
            <person name="Lynd L.R."/>
        </authorList>
    </citation>
    <scope>NUCLEOTIDE SEQUENCE [LARGE SCALE GENOMIC DNA]</scope>
    <source>
        <strain evidence="5">DSM 19732</strain>
        <strain evidence="7">DSM 19732 / NBRC 101661 / EBR45</strain>
    </source>
</reference>
<dbReference type="InterPro" id="IPR002611">
    <property type="entry name" value="IstB_ATP-bd"/>
</dbReference>
<comment type="similarity">
    <text evidence="1">Belongs to the IS21/IS1162 putative ATP-binding protein family.</text>
</comment>
<dbReference type="PIRSF" id="PIRSF003073">
    <property type="entry name" value="DNAC_TnpB_IstB"/>
    <property type="match status" value="1"/>
</dbReference>
<dbReference type="HOGENOM" id="CLU_062999_1_1_9"/>
<sequence>MQQSKIDNIETMLKTVNLHHIAVQIKDIFNQAINESISYEKFLEELLKCEIKGREEKRFERRLKHAEFPEYKTLDEFDLKEQTTLSKKQFNQLRELSWIEQGYNLILLGPTGVGKTFLSIGLGVEAINCGYKVHFITMHDLIHILKTQEILRTSRTRYQRIVDSDLVIIDDLMFIAMEKHEANLFFQLINKLYGQSSIIITSNKGPEDWGELLGAPAITTAILDRIVHKCQVLNLDGESYRLKHRQTIFGNN</sequence>